<sequence>MSHVLELPVDLANAPFDPVGKTVGSVVRQVELALRKTEIEPEWVTVANHFADANEARYGLKPDSEWPEVGGRQQRLSLSVERGMSEGWIVQVDYVRFHEADEGGHWTSQPLITIKTLSRSQGWAIAAVVSRLLDID</sequence>
<proteinExistence type="predicted"/>
<dbReference type="EMBL" id="PVHK01000024">
    <property type="protein sequence ID" value="PRH43695.1"/>
    <property type="molecule type" value="Genomic_DNA"/>
</dbReference>
<dbReference type="Proteomes" id="UP000237632">
    <property type="component" value="Unassembled WGS sequence"/>
</dbReference>
<organism evidence="1 2">
    <name type="scientific">Burkholderia vietnamiensis</name>
    <dbReference type="NCBI Taxonomy" id="60552"/>
    <lineage>
        <taxon>Bacteria</taxon>
        <taxon>Pseudomonadati</taxon>
        <taxon>Pseudomonadota</taxon>
        <taxon>Betaproteobacteria</taxon>
        <taxon>Burkholderiales</taxon>
        <taxon>Burkholderiaceae</taxon>
        <taxon>Burkholderia</taxon>
        <taxon>Burkholderia cepacia complex</taxon>
    </lineage>
</organism>
<gene>
    <name evidence="1" type="ORF">C6T65_03530</name>
</gene>
<protein>
    <submittedName>
        <fullName evidence="1">Uncharacterized protein</fullName>
    </submittedName>
</protein>
<evidence type="ECO:0000313" key="2">
    <source>
        <dbReference type="Proteomes" id="UP000237632"/>
    </source>
</evidence>
<dbReference type="AlphaFoldDB" id="A0AA45BEI2"/>
<accession>A0AA45BEI2</accession>
<name>A0AA45BEI2_BURVI</name>
<reference evidence="1 2" key="1">
    <citation type="submission" date="2018-03" db="EMBL/GenBank/DDBJ databases">
        <authorList>
            <person name="Nguyen K."/>
            <person name="Fouts D."/>
            <person name="Sutton G."/>
        </authorList>
    </citation>
    <scope>NUCLEOTIDE SEQUENCE [LARGE SCALE GENOMIC DNA]</scope>
    <source>
        <strain evidence="1 2">AU3578</strain>
    </source>
</reference>
<comment type="caution">
    <text evidence="1">The sequence shown here is derived from an EMBL/GenBank/DDBJ whole genome shotgun (WGS) entry which is preliminary data.</text>
</comment>
<evidence type="ECO:0000313" key="1">
    <source>
        <dbReference type="EMBL" id="PRH43695.1"/>
    </source>
</evidence>
<dbReference type="RefSeq" id="WP_060081523.1">
    <property type="nucleotide sequence ID" value="NZ_CADFFA010000024.1"/>
</dbReference>